<dbReference type="EMBL" id="JACRSU010000003">
    <property type="protein sequence ID" value="MBC8541260.1"/>
    <property type="molecule type" value="Genomic_DNA"/>
</dbReference>
<evidence type="ECO:0000259" key="1">
    <source>
        <dbReference type="Pfam" id="PF04230"/>
    </source>
</evidence>
<reference evidence="3" key="1">
    <citation type="submission" date="2020-08" db="EMBL/GenBank/DDBJ databases">
        <title>Genome public.</title>
        <authorList>
            <person name="Liu C."/>
            <person name="Sun Q."/>
        </authorList>
    </citation>
    <scope>NUCLEOTIDE SEQUENCE</scope>
    <source>
        <strain evidence="3">H8</strain>
    </source>
</reference>
<dbReference type="GO" id="GO:0016740">
    <property type="term" value="F:transferase activity"/>
    <property type="evidence" value="ECO:0007669"/>
    <property type="project" value="UniProtKB-KW"/>
</dbReference>
<feature type="domain" description="Glycosyltransferase subfamily 4-like N-terminal" evidence="2">
    <location>
        <begin position="18"/>
        <end position="169"/>
    </location>
</feature>
<evidence type="ECO:0000259" key="2">
    <source>
        <dbReference type="Pfam" id="PF13439"/>
    </source>
</evidence>
<dbReference type="PANTHER" id="PTHR36836">
    <property type="entry name" value="COLANIC ACID BIOSYNTHESIS PROTEIN WCAK"/>
    <property type="match status" value="1"/>
</dbReference>
<keyword evidence="4" id="KW-1185">Reference proteome</keyword>
<dbReference type="AlphaFoldDB" id="A0A926DQ56"/>
<protein>
    <submittedName>
        <fullName evidence="3">Polysaccharide pyruvyl transferase CsaB</fullName>
    </submittedName>
</protein>
<dbReference type="Pfam" id="PF04230">
    <property type="entry name" value="PS_pyruv_trans"/>
    <property type="match status" value="1"/>
</dbReference>
<keyword evidence="3" id="KW-0808">Transferase</keyword>
<evidence type="ECO:0000313" key="4">
    <source>
        <dbReference type="Proteomes" id="UP000611762"/>
    </source>
</evidence>
<comment type="caution">
    <text evidence="3">The sequence shown here is derived from an EMBL/GenBank/DDBJ whole genome shotgun (WGS) entry which is preliminary data.</text>
</comment>
<dbReference type="Pfam" id="PF13439">
    <property type="entry name" value="Glyco_transf_4"/>
    <property type="match status" value="1"/>
</dbReference>
<dbReference type="InterPro" id="IPR007345">
    <property type="entry name" value="Polysacch_pyruvyl_Trfase"/>
</dbReference>
<dbReference type="InterPro" id="IPR019896">
    <property type="entry name" value="Polysacch_pyruvyl_Trfase_CsaB"/>
</dbReference>
<dbReference type="Pfam" id="PF13692">
    <property type="entry name" value="Glyco_trans_1_4"/>
    <property type="match status" value="1"/>
</dbReference>
<gene>
    <name evidence="3" type="primary">csaB</name>
    <name evidence="3" type="ORF">H8698_09765</name>
</gene>
<feature type="domain" description="Polysaccharide pyruvyl transferase" evidence="1">
    <location>
        <begin position="392"/>
        <end position="675"/>
    </location>
</feature>
<accession>A0A926DQ56</accession>
<sequence length="753" mass="84119">MTNMAGKRILMALTRFDIGGAETHVLELSLELKRMGYYVVVVSNGGVYEQNLKEAGIHHYKIPMHSKTPVNIAKSLRALNKVIKDEKIEIVHAHGRIPAFLCGILNKFVKFTFVTTAHWVFDTSHGLKYVSNWGEKVMAVSEDIKAYLMENYHTNPADIYVTINGIDTNKFCREADASSVISEFSLSPDSKKIVYISRMDKDRAQLAFELVEIAPEIVKEFPDIEIVIVGGGNVFLELQKKTEEMNKRLGSRRIILTGGRTDIYKFAALGDIFVGVSRSALEAMACEKPVIVAGNEGYIGIFDETKLDSAIETNFCCRGLALSSCDKLLKDVKTLLNNSVDENARLGRFGRELILNSYSLSKMAQDCIKMYVAASDTKKWDAVISGYYGYKNSGDESLLFAMLQNLRGEKEDIRLLVLSKDPQATEQEYGVHAMNRYNLFKIRTALKQSKLLIFGGGSLIQDVTSDKSLWYYLTVVKQAVGLNVPVMFYANGIGPVTKAKNRDKVRDVLNKVDVISLRDTNSYYEIKRMGVGLDRVKITADPALTIDGINRDEAQALLAEEGVPAGKKLLGISIRSWWSCKPSFWNQLARGIEQICRQYDYIPVWIPLKHPDDITVSKEVAAKMNIKSYTLTKLYKAREIVGIVNACDLIIAMRLHSMIYASESGVPAIGLSYDPKVSGFVKYIGVNATLNLDDFSDEKLVSMARSITLNREEIQASLEEKVSELKAKAMENVDMAMALINRADEFEKSGDIS</sequence>
<dbReference type="SUPFAM" id="SSF53756">
    <property type="entry name" value="UDP-Glycosyltransferase/glycogen phosphorylase"/>
    <property type="match status" value="1"/>
</dbReference>
<dbReference type="RefSeq" id="WP_249313293.1">
    <property type="nucleotide sequence ID" value="NZ_JACRSU010000003.1"/>
</dbReference>
<dbReference type="Gene3D" id="3.40.50.2000">
    <property type="entry name" value="Glycogen Phosphorylase B"/>
    <property type="match status" value="3"/>
</dbReference>
<dbReference type="InterPro" id="IPR028098">
    <property type="entry name" value="Glyco_trans_4-like_N"/>
</dbReference>
<proteinExistence type="predicted"/>
<dbReference type="NCBIfam" id="TIGR03609">
    <property type="entry name" value="S_layer_CsaB"/>
    <property type="match status" value="1"/>
</dbReference>
<name>A0A926DQ56_9FIRM</name>
<organism evidence="3 4">
    <name type="scientific">Congzhengia minquanensis</name>
    <dbReference type="NCBI Taxonomy" id="2763657"/>
    <lineage>
        <taxon>Bacteria</taxon>
        <taxon>Bacillati</taxon>
        <taxon>Bacillota</taxon>
        <taxon>Clostridia</taxon>
        <taxon>Eubacteriales</taxon>
        <taxon>Oscillospiraceae</taxon>
        <taxon>Congzhengia</taxon>
    </lineage>
</organism>
<dbReference type="PANTHER" id="PTHR36836:SF1">
    <property type="entry name" value="COLANIC ACID BIOSYNTHESIS PROTEIN WCAK"/>
    <property type="match status" value="1"/>
</dbReference>
<dbReference type="Proteomes" id="UP000611762">
    <property type="component" value="Unassembled WGS sequence"/>
</dbReference>
<evidence type="ECO:0000313" key="3">
    <source>
        <dbReference type="EMBL" id="MBC8541260.1"/>
    </source>
</evidence>